<keyword evidence="4" id="KW-1185">Reference proteome</keyword>
<evidence type="ECO:0000259" key="2">
    <source>
        <dbReference type="Pfam" id="PF01936"/>
    </source>
</evidence>
<feature type="region of interest" description="Disordered" evidence="1">
    <location>
        <begin position="1"/>
        <end position="26"/>
    </location>
</feature>
<dbReference type="PANTHER" id="PTHR14379:SF6">
    <property type="entry name" value="EMB|CAB71880.1"/>
    <property type="match status" value="1"/>
</dbReference>
<evidence type="ECO:0000256" key="1">
    <source>
        <dbReference type="SAM" id="MobiDB-lite"/>
    </source>
</evidence>
<dbReference type="InterPro" id="IPR024768">
    <property type="entry name" value="Marf1"/>
</dbReference>
<organism evidence="3 4">
    <name type="scientific">Setaria viridis</name>
    <name type="common">Green bristlegrass</name>
    <name type="synonym">Setaria italica subsp. viridis</name>
    <dbReference type="NCBI Taxonomy" id="4556"/>
    <lineage>
        <taxon>Eukaryota</taxon>
        <taxon>Viridiplantae</taxon>
        <taxon>Streptophyta</taxon>
        <taxon>Embryophyta</taxon>
        <taxon>Tracheophyta</taxon>
        <taxon>Spermatophyta</taxon>
        <taxon>Magnoliopsida</taxon>
        <taxon>Liliopsida</taxon>
        <taxon>Poales</taxon>
        <taxon>Poaceae</taxon>
        <taxon>PACMAD clade</taxon>
        <taxon>Panicoideae</taxon>
        <taxon>Panicodae</taxon>
        <taxon>Paniceae</taxon>
        <taxon>Cenchrinae</taxon>
        <taxon>Setaria</taxon>
    </lineage>
</organism>
<dbReference type="EMBL" id="CM016558">
    <property type="protein sequence ID" value="TKW07423.1"/>
    <property type="molecule type" value="Genomic_DNA"/>
</dbReference>
<sequence length="253" mass="27493">MAAPLLISSGPGDSISYPRGKSGKPERVFPKTLQQIATAGVDRRSRRGSFPAAMSQILLRRLSAHSHVIRGHGCRGLSSAVYGGGGERRRASALPPQDEENRAVRVSVWWDFENCNIPTGVNVCRVAPRVSAALRAAGIRGPLSITAFGDVLQLARSSQEALAATGVSISHVPRSCVLAPAPLPLYLCSVPFHSLLFVISGRPFLERLPEIPYHRLVFHIFRIHWPVDSKLLFTKFDAKFSCLPIAGMSIVLL</sequence>
<dbReference type="Proteomes" id="UP000298652">
    <property type="component" value="Chromosome 7"/>
</dbReference>
<protein>
    <recommendedName>
        <fullName evidence="2">NYN domain-containing protein</fullName>
    </recommendedName>
</protein>
<name>A0A4U6U1M8_SETVI</name>
<gene>
    <name evidence="3" type="ORF">SEVIR_7G305350v2</name>
</gene>
<dbReference type="Pfam" id="PF01936">
    <property type="entry name" value="NYN"/>
    <property type="match status" value="1"/>
</dbReference>
<dbReference type="AlphaFoldDB" id="A0A4U6U1M8"/>
<feature type="domain" description="NYN" evidence="2">
    <location>
        <begin position="105"/>
        <end position="174"/>
    </location>
</feature>
<dbReference type="InterPro" id="IPR021139">
    <property type="entry name" value="NYN"/>
</dbReference>
<dbReference type="Gramene" id="TKW07423">
    <property type="protein sequence ID" value="TKW07423"/>
    <property type="gene ID" value="SEVIR_7G305350v2"/>
</dbReference>
<accession>A0A4U6U1M8</accession>
<dbReference type="GO" id="GO:0005777">
    <property type="term" value="C:peroxisome"/>
    <property type="evidence" value="ECO:0007669"/>
    <property type="project" value="InterPro"/>
</dbReference>
<dbReference type="GO" id="GO:0004540">
    <property type="term" value="F:RNA nuclease activity"/>
    <property type="evidence" value="ECO:0007669"/>
    <property type="project" value="InterPro"/>
</dbReference>
<dbReference type="GO" id="GO:0010468">
    <property type="term" value="P:regulation of gene expression"/>
    <property type="evidence" value="ECO:0007669"/>
    <property type="project" value="InterPro"/>
</dbReference>
<evidence type="ECO:0000313" key="4">
    <source>
        <dbReference type="Proteomes" id="UP000298652"/>
    </source>
</evidence>
<dbReference type="PANTHER" id="PTHR14379">
    <property type="entry name" value="LIMKAIN B LKAP"/>
    <property type="match status" value="1"/>
</dbReference>
<proteinExistence type="predicted"/>
<dbReference type="CDD" id="cd10910">
    <property type="entry name" value="PIN_limkain_b1_N_like"/>
    <property type="match status" value="1"/>
</dbReference>
<evidence type="ECO:0000313" key="3">
    <source>
        <dbReference type="EMBL" id="TKW07423.1"/>
    </source>
</evidence>
<reference evidence="3" key="1">
    <citation type="submission" date="2019-03" db="EMBL/GenBank/DDBJ databases">
        <title>WGS assembly of Setaria viridis.</title>
        <authorList>
            <person name="Huang P."/>
            <person name="Jenkins J."/>
            <person name="Grimwood J."/>
            <person name="Barry K."/>
            <person name="Healey A."/>
            <person name="Mamidi S."/>
            <person name="Sreedasyam A."/>
            <person name="Shu S."/>
            <person name="Feldman M."/>
            <person name="Wu J."/>
            <person name="Yu Y."/>
            <person name="Chen C."/>
            <person name="Johnson J."/>
            <person name="Rokhsar D."/>
            <person name="Baxter I."/>
            <person name="Schmutz J."/>
            <person name="Brutnell T."/>
            <person name="Kellogg E."/>
        </authorList>
    </citation>
    <scope>NUCLEOTIDE SEQUENCE [LARGE SCALE GENOMIC DNA]</scope>
</reference>